<sequence>MTKTIEQSQTRLQEILDIEIKNISKLQVSYEHILEEIRDARRHIYENLDRLQQNTIRELETIHASLNAYLEDNTKRCLEFISKLNGYGTQLKDNMSPERSFITFRKCLDEIAATESLIKSMKQNDAMEIKHQPNHILNECLEECTDLGKITSCIGEPQHDVDPNKIVCIQDMSQYNVQTDNMNCNITDMCEAPDGEFVILDYTNCCVKLLDQAYRVVDQLKLPTPPWSMCNINLFEVAVTVSEYDADALNGIRVLLVDNREIIQIKALKMDHVCRGIAYHNTDLFVTSGTALYQYTIDGRFVEKLYEDSSGDNTGNVRVHGNFPILI</sequence>
<evidence type="ECO:0000313" key="1">
    <source>
        <dbReference type="EMBL" id="KAH3793277.1"/>
    </source>
</evidence>
<comment type="caution">
    <text evidence="1">The sequence shown here is derived from an EMBL/GenBank/DDBJ whole genome shotgun (WGS) entry which is preliminary data.</text>
</comment>
<keyword evidence="2" id="KW-1185">Reference proteome</keyword>
<dbReference type="Proteomes" id="UP000828390">
    <property type="component" value="Unassembled WGS sequence"/>
</dbReference>
<accession>A0A9D4FCE9</accession>
<protein>
    <submittedName>
        <fullName evidence="1">Uncharacterized protein</fullName>
    </submittedName>
</protein>
<organism evidence="1 2">
    <name type="scientific">Dreissena polymorpha</name>
    <name type="common">Zebra mussel</name>
    <name type="synonym">Mytilus polymorpha</name>
    <dbReference type="NCBI Taxonomy" id="45954"/>
    <lineage>
        <taxon>Eukaryota</taxon>
        <taxon>Metazoa</taxon>
        <taxon>Spiralia</taxon>
        <taxon>Lophotrochozoa</taxon>
        <taxon>Mollusca</taxon>
        <taxon>Bivalvia</taxon>
        <taxon>Autobranchia</taxon>
        <taxon>Heteroconchia</taxon>
        <taxon>Euheterodonta</taxon>
        <taxon>Imparidentia</taxon>
        <taxon>Neoheterodontei</taxon>
        <taxon>Myida</taxon>
        <taxon>Dreissenoidea</taxon>
        <taxon>Dreissenidae</taxon>
        <taxon>Dreissena</taxon>
    </lineage>
</organism>
<reference evidence="1" key="1">
    <citation type="journal article" date="2019" name="bioRxiv">
        <title>The Genome of the Zebra Mussel, Dreissena polymorpha: A Resource for Invasive Species Research.</title>
        <authorList>
            <person name="McCartney M.A."/>
            <person name="Auch B."/>
            <person name="Kono T."/>
            <person name="Mallez S."/>
            <person name="Zhang Y."/>
            <person name="Obille A."/>
            <person name="Becker A."/>
            <person name="Abrahante J.E."/>
            <person name="Garbe J."/>
            <person name="Badalamenti J.P."/>
            <person name="Herman A."/>
            <person name="Mangelson H."/>
            <person name="Liachko I."/>
            <person name="Sullivan S."/>
            <person name="Sone E.D."/>
            <person name="Koren S."/>
            <person name="Silverstein K.A.T."/>
            <person name="Beckman K.B."/>
            <person name="Gohl D.M."/>
        </authorList>
    </citation>
    <scope>NUCLEOTIDE SEQUENCE</scope>
    <source>
        <strain evidence="1">Duluth1</strain>
        <tissue evidence="1">Whole animal</tissue>
    </source>
</reference>
<reference evidence="1" key="2">
    <citation type="submission" date="2020-11" db="EMBL/GenBank/DDBJ databases">
        <authorList>
            <person name="McCartney M.A."/>
            <person name="Auch B."/>
            <person name="Kono T."/>
            <person name="Mallez S."/>
            <person name="Becker A."/>
            <person name="Gohl D.M."/>
            <person name="Silverstein K.A.T."/>
            <person name="Koren S."/>
            <person name="Bechman K.B."/>
            <person name="Herman A."/>
            <person name="Abrahante J.E."/>
            <person name="Garbe J."/>
        </authorList>
    </citation>
    <scope>NUCLEOTIDE SEQUENCE</scope>
    <source>
        <strain evidence="1">Duluth1</strain>
        <tissue evidence="1">Whole animal</tissue>
    </source>
</reference>
<gene>
    <name evidence="1" type="ORF">DPMN_146784</name>
</gene>
<name>A0A9D4FCE9_DREPO</name>
<dbReference type="EMBL" id="JAIWYP010000007">
    <property type="protein sequence ID" value="KAH3793277.1"/>
    <property type="molecule type" value="Genomic_DNA"/>
</dbReference>
<dbReference type="AlphaFoldDB" id="A0A9D4FCE9"/>
<proteinExistence type="predicted"/>
<evidence type="ECO:0000313" key="2">
    <source>
        <dbReference type="Proteomes" id="UP000828390"/>
    </source>
</evidence>